<dbReference type="Proteomes" id="UP000614287">
    <property type="component" value="Unassembled WGS sequence"/>
</dbReference>
<accession>A0A8J3CP15</accession>
<dbReference type="EMBL" id="BMZG01000014">
    <property type="protein sequence ID" value="GHA79269.1"/>
    <property type="molecule type" value="Genomic_DNA"/>
</dbReference>
<reference evidence="1" key="2">
    <citation type="submission" date="2020-09" db="EMBL/GenBank/DDBJ databases">
        <authorList>
            <person name="Sun Q."/>
            <person name="Kim S."/>
        </authorList>
    </citation>
    <scope>NUCLEOTIDE SEQUENCE</scope>
    <source>
        <strain evidence="1">KCTC 32501</strain>
    </source>
</reference>
<keyword evidence="2" id="KW-1185">Reference proteome</keyword>
<dbReference type="AlphaFoldDB" id="A0A8J3CP15"/>
<name>A0A8J3CP15_9BURK</name>
<sequence length="142" mass="15527">MQKGLVNYKGAKGGEMKTCDLKIQDPANDKKAVGYRMDMKTGKIEGPIPVEISVSGDAESFKLSDVVYPVSGIDYAAIQKNIDTLKPKMDEKYSVYQVSGIRMDSNLSTGKPQILVHIDGKLKANDVSKNILLTLSPDGKKY</sequence>
<gene>
    <name evidence="1" type="ORF">GCM10009007_20400</name>
</gene>
<evidence type="ECO:0000313" key="2">
    <source>
        <dbReference type="Proteomes" id="UP000614287"/>
    </source>
</evidence>
<protein>
    <submittedName>
        <fullName evidence="1">Uncharacterized protein</fullName>
    </submittedName>
</protein>
<evidence type="ECO:0000313" key="1">
    <source>
        <dbReference type="EMBL" id="GHA79269.1"/>
    </source>
</evidence>
<reference evidence="1" key="1">
    <citation type="journal article" date="2014" name="Int. J. Syst. Evol. Microbiol.">
        <title>Complete genome sequence of Corynebacterium casei LMG S-19264T (=DSM 44701T), isolated from a smear-ripened cheese.</title>
        <authorList>
            <consortium name="US DOE Joint Genome Institute (JGI-PGF)"/>
            <person name="Walter F."/>
            <person name="Albersmeier A."/>
            <person name="Kalinowski J."/>
            <person name="Ruckert C."/>
        </authorList>
    </citation>
    <scope>NUCLEOTIDE SEQUENCE</scope>
    <source>
        <strain evidence="1">KCTC 32501</strain>
    </source>
</reference>
<proteinExistence type="predicted"/>
<organism evidence="1 2">
    <name type="scientific">Formosimonas limnophila</name>
    <dbReference type="NCBI Taxonomy" id="1384487"/>
    <lineage>
        <taxon>Bacteria</taxon>
        <taxon>Pseudomonadati</taxon>
        <taxon>Pseudomonadota</taxon>
        <taxon>Betaproteobacteria</taxon>
        <taxon>Burkholderiales</taxon>
        <taxon>Burkholderiaceae</taxon>
        <taxon>Formosimonas</taxon>
    </lineage>
</organism>
<comment type="caution">
    <text evidence="1">The sequence shown here is derived from an EMBL/GenBank/DDBJ whole genome shotgun (WGS) entry which is preliminary data.</text>
</comment>